<proteinExistence type="predicted"/>
<dbReference type="SUPFAM" id="SSF63712">
    <property type="entry name" value="Nicotinic receptor ligand binding domain-like"/>
    <property type="match status" value="1"/>
</dbReference>
<sequence>MGTTVSASFPHLLTRIIGILASIIASLAWLATIAALFGLWGRDHFIKYKPDEGQVVYISDVGATHKGAFIAGTCITGTFFVLTLIFTKLCFDMEDRRRLKRTISIIAIICGFIGAASLILLSIFDAFRHSGAHYTFTGLFIVFTLLSAIFSILHRISRNQLNIAVAIRVMFVAVVIPLAITFVNNDNSDVTNAVQYGRLIRVRRAGPLDTTSMDYSATAFTSMPLTTVSTTRTMPTMQSTMGPIYVIISFTTPTSTAQTTQSISSTSSFITSSAITSNIITITNNMTASMTSAIVSNSTSPYNPDSCGIAGYSKLLNNTCVPKLDAQIIACSILRNSSSDTDRVAKALSLYISSVTNSSVTLNTTNTLSADEIDNIVKDLTNINLSLSSNTSFIAVQQPNQDENAMVLGASFKRGIGGDIIDTNNEMNVTDSFVTAAVIVNRESLNGVTSLNLLIVDKPTEYENIDNSTNKTLTSSVIVVNLQRDDSAYAPLYLSLYFKLIEEYIPTGTGKYLCSFYNTTTFIWSETGCSSAFYNQQFNRYECHCTHTTSFALVWLPQSLLTETSSKTFDAQDIASLITQLISIICFLIIMIHATGIRIINPLIGVQALNLLPLISTASTTILFSFYIALSLTVYTQTSSSYQTECFSSSSVLMFITYFFLIFMFCVKTITGYFYFLRFVRLFPQPSHRKLLIMLIISFLISSLCTILAIGLNTNSSYNITQLYPYELCWFNSNVIYYFMTIPICLFLFFNIITIILVSNSLFKHARSAATSKQINERLKRCAIVLLSSCVTQGIGWIFGPFISFIGVTAGEVLGWIFIILNGLEGVWSILLYILIRTQQMDEQKHVVAAIELSKASGIPLKKNEKLNAKRRDPIRVQVYLMITSLGPIAELDMSYTMNLFFRQVWTDERLTLPNKISNVAVSTKLLSAIWKPDTYFINSRSGFLHTTPTLNHLLRILENGRLLYSSRLTIKASCSNFLRRFPLDIQTCPFILSSYAYGTEDVIYDWKLDENNGVELVPLKLSQFDLFHYKTSKRIIQFNDRNHSVLQLDLSMRRNAGYYILQGYIPASLLVILSWISFWINSDATADRVYIGVTCVLSLTTLILDIRSYIPAVPYFTAIDYFFIMCYLFLFASVIQLTAVHCHLDYRRTIRRKKVMKGLSKTSDRQNTSSKISLSVQNIRQLNPTQRSTFAGVVQRLQNLQQKAPLHEFDRLARIGFPFLFTLCNCIYWYIFVFYTSQ</sequence>
<evidence type="ECO:0000313" key="14">
    <source>
        <dbReference type="Proteomes" id="UP000663877"/>
    </source>
</evidence>
<reference evidence="13" key="1">
    <citation type="submission" date="2021-02" db="EMBL/GenBank/DDBJ databases">
        <authorList>
            <person name="Nowell W R."/>
        </authorList>
    </citation>
    <scope>NUCLEOTIDE SEQUENCE</scope>
</reference>
<dbReference type="InterPro" id="IPR036719">
    <property type="entry name" value="Neuro-gated_channel_TM_sf"/>
</dbReference>
<dbReference type="Gene3D" id="2.70.170.10">
    <property type="entry name" value="Neurotransmitter-gated ion-channel ligand-binding domain"/>
    <property type="match status" value="1"/>
</dbReference>
<dbReference type="Pfam" id="PF01825">
    <property type="entry name" value="GPS"/>
    <property type="match status" value="1"/>
</dbReference>
<dbReference type="Gene3D" id="1.20.58.390">
    <property type="entry name" value="Neurotransmitter-gated ion-channel transmembrane domain"/>
    <property type="match status" value="1"/>
</dbReference>
<keyword evidence="4" id="KW-1003">Cell membrane</keyword>
<comment type="subcellular location">
    <subcellularLocation>
        <location evidence="2">Cell membrane</location>
    </subcellularLocation>
    <subcellularLocation>
        <location evidence="1">Membrane</location>
        <topology evidence="1">Multi-pass membrane protein</topology>
    </subcellularLocation>
</comment>
<evidence type="ECO:0000256" key="4">
    <source>
        <dbReference type="ARBA" id="ARBA00022475"/>
    </source>
</evidence>
<feature type="transmembrane region" description="Helical" evidence="11">
    <location>
        <begin position="12"/>
        <end position="40"/>
    </location>
</feature>
<dbReference type="EMBL" id="CAJNOI010001900">
    <property type="protein sequence ID" value="CAF1446346.1"/>
    <property type="molecule type" value="Genomic_DNA"/>
</dbReference>
<feature type="transmembrane region" description="Helical" evidence="11">
    <location>
        <begin position="136"/>
        <end position="153"/>
    </location>
</feature>
<dbReference type="Gene3D" id="2.60.220.50">
    <property type="match status" value="1"/>
</dbReference>
<protein>
    <recommendedName>
        <fullName evidence="12">G-protein coupled receptors family 2 profile 2 domain-containing protein</fullName>
    </recommendedName>
</protein>
<dbReference type="InterPro" id="IPR000832">
    <property type="entry name" value="GPCR_2_secretin-like"/>
</dbReference>
<evidence type="ECO:0000256" key="6">
    <source>
        <dbReference type="ARBA" id="ARBA00022729"/>
    </source>
</evidence>
<keyword evidence="9 11" id="KW-0472">Membrane</keyword>
<feature type="transmembrane region" description="Helical" evidence="11">
    <location>
        <begin position="784"/>
        <end position="807"/>
    </location>
</feature>
<evidence type="ECO:0000256" key="10">
    <source>
        <dbReference type="ARBA" id="ARBA00023303"/>
    </source>
</evidence>
<evidence type="ECO:0000256" key="2">
    <source>
        <dbReference type="ARBA" id="ARBA00004236"/>
    </source>
</evidence>
<dbReference type="PROSITE" id="PS50261">
    <property type="entry name" value="G_PROTEIN_RECEP_F2_4"/>
    <property type="match status" value="1"/>
</dbReference>
<dbReference type="InterPro" id="IPR046338">
    <property type="entry name" value="GAIN_dom_sf"/>
</dbReference>
<keyword evidence="3" id="KW-0813">Transport</keyword>
<dbReference type="InterPro" id="IPR036734">
    <property type="entry name" value="Neur_chan_lig-bd_sf"/>
</dbReference>
<feature type="transmembrane region" description="Helical" evidence="11">
    <location>
        <begin position="1057"/>
        <end position="1081"/>
    </location>
</feature>
<name>A0A815PA42_9BILA</name>
<dbReference type="GO" id="GO:0005886">
    <property type="term" value="C:plasma membrane"/>
    <property type="evidence" value="ECO:0007669"/>
    <property type="project" value="UniProtKB-SubCell"/>
</dbReference>
<keyword evidence="10" id="KW-0407">Ion channel</keyword>
<dbReference type="InterPro" id="IPR017981">
    <property type="entry name" value="GPCR_2-like_7TM"/>
</dbReference>
<dbReference type="Pfam" id="PF02932">
    <property type="entry name" value="Neur_chan_memb"/>
    <property type="match status" value="1"/>
</dbReference>
<feature type="transmembrane region" description="Helical" evidence="11">
    <location>
        <begin position="577"/>
        <end position="599"/>
    </location>
</feature>
<evidence type="ECO:0000256" key="11">
    <source>
        <dbReference type="SAM" id="Phobius"/>
    </source>
</evidence>
<feature type="transmembrane region" description="Helical" evidence="11">
    <location>
        <begin position="691"/>
        <end position="715"/>
    </location>
</feature>
<dbReference type="Gene3D" id="1.20.1070.10">
    <property type="entry name" value="Rhodopsin 7-helix transmembrane proteins"/>
    <property type="match status" value="1"/>
</dbReference>
<keyword evidence="8" id="KW-0406">Ion transport</keyword>
<feature type="transmembrane region" description="Helical" evidence="11">
    <location>
        <begin position="813"/>
        <end position="836"/>
    </location>
</feature>
<evidence type="ECO:0000313" key="13">
    <source>
        <dbReference type="EMBL" id="CAF1446346.1"/>
    </source>
</evidence>
<dbReference type="PRINTS" id="PR00252">
    <property type="entry name" value="NRIONCHANNEL"/>
</dbReference>
<feature type="domain" description="G-protein coupled receptors family 2 profile 2" evidence="12">
    <location>
        <begin position="572"/>
        <end position="837"/>
    </location>
</feature>
<feature type="transmembrane region" description="Helical" evidence="11">
    <location>
        <begin position="1122"/>
        <end position="1145"/>
    </location>
</feature>
<feature type="transmembrane region" description="Helical" evidence="11">
    <location>
        <begin position="68"/>
        <end position="91"/>
    </location>
</feature>
<accession>A0A815PA42</accession>
<evidence type="ECO:0000256" key="3">
    <source>
        <dbReference type="ARBA" id="ARBA00022448"/>
    </source>
</evidence>
<dbReference type="PANTHER" id="PTHR18945">
    <property type="entry name" value="NEUROTRANSMITTER GATED ION CHANNEL"/>
    <property type="match status" value="1"/>
</dbReference>
<keyword evidence="6" id="KW-0732">Signal</keyword>
<comment type="caution">
    <text evidence="13">The sequence shown here is derived from an EMBL/GenBank/DDBJ whole genome shotgun (WGS) entry which is preliminary data.</text>
</comment>
<evidence type="ECO:0000256" key="9">
    <source>
        <dbReference type="ARBA" id="ARBA00023136"/>
    </source>
</evidence>
<feature type="transmembrane region" description="Helical" evidence="11">
    <location>
        <begin position="655"/>
        <end position="679"/>
    </location>
</feature>
<dbReference type="GO" id="GO:0007166">
    <property type="term" value="P:cell surface receptor signaling pathway"/>
    <property type="evidence" value="ECO:0007669"/>
    <property type="project" value="InterPro"/>
</dbReference>
<gene>
    <name evidence="13" type="ORF">BJG266_LOCUS40181</name>
</gene>
<dbReference type="PRINTS" id="PR00253">
    <property type="entry name" value="GABAARECEPTR"/>
</dbReference>
<evidence type="ECO:0000256" key="8">
    <source>
        <dbReference type="ARBA" id="ARBA00023065"/>
    </source>
</evidence>
<dbReference type="InterPro" id="IPR038050">
    <property type="entry name" value="Neuro_actylchol_rec"/>
</dbReference>
<feature type="transmembrane region" description="Helical" evidence="11">
    <location>
        <begin position="103"/>
        <end position="124"/>
    </location>
</feature>
<evidence type="ECO:0000256" key="1">
    <source>
        <dbReference type="ARBA" id="ARBA00004141"/>
    </source>
</evidence>
<dbReference type="Proteomes" id="UP000663877">
    <property type="component" value="Unassembled WGS sequence"/>
</dbReference>
<feature type="transmembrane region" description="Helical" evidence="11">
    <location>
        <begin position="165"/>
        <end position="183"/>
    </location>
</feature>
<dbReference type="Pfam" id="PF00002">
    <property type="entry name" value="7tm_2"/>
    <property type="match status" value="1"/>
</dbReference>
<feature type="transmembrane region" description="Helical" evidence="11">
    <location>
        <begin position="735"/>
        <end position="763"/>
    </location>
</feature>
<dbReference type="InterPro" id="IPR006029">
    <property type="entry name" value="Neurotrans-gated_channel_TM"/>
</dbReference>
<keyword evidence="5 11" id="KW-0812">Transmembrane</keyword>
<dbReference type="InterPro" id="IPR006201">
    <property type="entry name" value="Neur_channel"/>
</dbReference>
<feature type="transmembrane region" description="Helical" evidence="11">
    <location>
        <begin position="611"/>
        <end position="635"/>
    </location>
</feature>
<dbReference type="AlphaFoldDB" id="A0A815PA42"/>
<evidence type="ECO:0000256" key="5">
    <source>
        <dbReference type="ARBA" id="ARBA00022692"/>
    </source>
</evidence>
<dbReference type="InterPro" id="IPR000203">
    <property type="entry name" value="GPS"/>
</dbReference>
<keyword evidence="7 11" id="KW-1133">Transmembrane helix</keyword>
<dbReference type="InterPro" id="IPR006028">
    <property type="entry name" value="GABAA/Glycine_rcpt"/>
</dbReference>
<organism evidence="13 14">
    <name type="scientific">Adineta steineri</name>
    <dbReference type="NCBI Taxonomy" id="433720"/>
    <lineage>
        <taxon>Eukaryota</taxon>
        <taxon>Metazoa</taxon>
        <taxon>Spiralia</taxon>
        <taxon>Gnathifera</taxon>
        <taxon>Rotifera</taxon>
        <taxon>Eurotatoria</taxon>
        <taxon>Bdelloidea</taxon>
        <taxon>Adinetida</taxon>
        <taxon>Adinetidae</taxon>
        <taxon>Adineta</taxon>
    </lineage>
</organism>
<dbReference type="Pfam" id="PF02931">
    <property type="entry name" value="Neur_chan_LBD"/>
    <property type="match status" value="1"/>
</dbReference>
<evidence type="ECO:0000256" key="7">
    <source>
        <dbReference type="ARBA" id="ARBA00022989"/>
    </source>
</evidence>
<dbReference type="Pfam" id="PF10277">
    <property type="entry name" value="Frag1"/>
    <property type="match status" value="1"/>
</dbReference>
<dbReference type="InterPro" id="IPR019402">
    <property type="entry name" value="CWH43_N"/>
</dbReference>
<dbReference type="InterPro" id="IPR006202">
    <property type="entry name" value="Neur_chan_lig-bd"/>
</dbReference>
<dbReference type="GO" id="GO:0004930">
    <property type="term" value="F:G protein-coupled receptor activity"/>
    <property type="evidence" value="ECO:0007669"/>
    <property type="project" value="InterPro"/>
</dbReference>
<feature type="transmembrane region" description="Helical" evidence="11">
    <location>
        <begin position="1216"/>
        <end position="1236"/>
    </location>
</feature>
<evidence type="ECO:0000259" key="12">
    <source>
        <dbReference type="PROSITE" id="PS50261"/>
    </source>
</evidence>
<dbReference type="CDD" id="cd19049">
    <property type="entry name" value="LGIC_TM_anion"/>
    <property type="match status" value="1"/>
</dbReference>
<dbReference type="GO" id="GO:0005230">
    <property type="term" value="F:extracellular ligand-gated monoatomic ion channel activity"/>
    <property type="evidence" value="ECO:0007669"/>
    <property type="project" value="InterPro"/>
</dbReference>
<dbReference type="SUPFAM" id="SSF90112">
    <property type="entry name" value="Neurotransmitter-gated ion-channel transmembrane pore"/>
    <property type="match status" value="1"/>
</dbReference>